<dbReference type="InterPro" id="IPR036378">
    <property type="entry name" value="FAS1_dom_sf"/>
</dbReference>
<evidence type="ECO:0000313" key="6">
    <source>
        <dbReference type="Proteomes" id="UP000595140"/>
    </source>
</evidence>
<accession>A0A484LZU2</accession>
<evidence type="ECO:0000256" key="2">
    <source>
        <dbReference type="SAM" id="MobiDB-lite"/>
    </source>
</evidence>
<evidence type="ECO:0000259" key="4">
    <source>
        <dbReference type="PROSITE" id="PS50213"/>
    </source>
</evidence>
<evidence type="ECO:0000256" key="1">
    <source>
        <dbReference type="ARBA" id="ARBA00007843"/>
    </source>
</evidence>
<evidence type="ECO:0000313" key="5">
    <source>
        <dbReference type="EMBL" id="VFQ81799.1"/>
    </source>
</evidence>
<sequence>MASSTTGFIAAVLLMVILNQSDAVSAVQRREMDSMLTALRSNGYGLFSNAIVTSDLSYDLVDGGEAAFTVFAPTDSSLFALDMVNSASDYTATLRCHVVPQRLSVRGLNRLRPGSSLRTLAADHDLRVESRRSAPSGDVISVDGVDVVAPGLFYARNIAVHGLKGILNCRSRRAHDDVLVRQPATPSRSEPPAVTQTESPSESNLTIAKSNSPVSHRFKKAPQSTNFSVDNSSMDVNPSGESFNLTPSPSIDLSNFIDPPSAAAPIHYDMAATFPPALQKHASDSIAPSYSPPTMMYFPPEVQQAFGAWTDTSTAPYFSPVTEFEPPVPEFSENDDPTLFPPSPAITLQVNSGRRKKALTFENGEVLRYMPLISPDDISESEGNAWESFGPSDHSDENNSDCPASDEPAQAKFTGGELYTRQKCTPI</sequence>
<feature type="compositionally biased region" description="Polar residues" evidence="2">
    <location>
        <begin position="184"/>
        <end position="214"/>
    </location>
</feature>
<keyword evidence="6" id="KW-1185">Reference proteome</keyword>
<feature type="signal peptide" evidence="3">
    <location>
        <begin position="1"/>
        <end position="23"/>
    </location>
</feature>
<dbReference type="InterPro" id="IPR000782">
    <property type="entry name" value="FAS1_domain"/>
</dbReference>
<dbReference type="EMBL" id="OOIL02002240">
    <property type="protein sequence ID" value="VFQ81799.1"/>
    <property type="molecule type" value="Genomic_DNA"/>
</dbReference>
<feature type="chain" id="PRO_5019812437" description="FAS1 domain-containing protein" evidence="3">
    <location>
        <begin position="24"/>
        <end position="427"/>
    </location>
</feature>
<dbReference type="SUPFAM" id="SSF82153">
    <property type="entry name" value="FAS1 domain"/>
    <property type="match status" value="1"/>
</dbReference>
<dbReference type="AlphaFoldDB" id="A0A484LZU2"/>
<dbReference type="OrthoDB" id="1937685at2759"/>
<feature type="compositionally biased region" description="Polar residues" evidence="2">
    <location>
        <begin position="222"/>
        <end position="242"/>
    </location>
</feature>
<dbReference type="SMART" id="SM00554">
    <property type="entry name" value="FAS1"/>
    <property type="match status" value="1"/>
</dbReference>
<dbReference type="PROSITE" id="PS50213">
    <property type="entry name" value="FAS1"/>
    <property type="match status" value="1"/>
</dbReference>
<feature type="region of interest" description="Disordered" evidence="2">
    <location>
        <begin position="379"/>
        <end position="417"/>
    </location>
</feature>
<organism evidence="5 6">
    <name type="scientific">Cuscuta campestris</name>
    <dbReference type="NCBI Taxonomy" id="132261"/>
    <lineage>
        <taxon>Eukaryota</taxon>
        <taxon>Viridiplantae</taxon>
        <taxon>Streptophyta</taxon>
        <taxon>Embryophyta</taxon>
        <taxon>Tracheophyta</taxon>
        <taxon>Spermatophyta</taxon>
        <taxon>Magnoliopsida</taxon>
        <taxon>eudicotyledons</taxon>
        <taxon>Gunneridae</taxon>
        <taxon>Pentapetalae</taxon>
        <taxon>asterids</taxon>
        <taxon>lamiids</taxon>
        <taxon>Solanales</taxon>
        <taxon>Convolvulaceae</taxon>
        <taxon>Cuscuteae</taxon>
        <taxon>Cuscuta</taxon>
        <taxon>Cuscuta subgen. Grammica</taxon>
        <taxon>Cuscuta sect. Cleistogrammica</taxon>
    </lineage>
</organism>
<reference evidence="5 6" key="1">
    <citation type="submission" date="2018-04" db="EMBL/GenBank/DDBJ databases">
        <authorList>
            <person name="Vogel A."/>
        </authorList>
    </citation>
    <scope>NUCLEOTIDE SEQUENCE [LARGE SCALE GENOMIC DNA]</scope>
</reference>
<feature type="region of interest" description="Disordered" evidence="2">
    <location>
        <begin position="180"/>
        <end position="242"/>
    </location>
</feature>
<dbReference type="PANTHER" id="PTHR33985">
    <property type="entry name" value="OS02G0491300 PROTEIN-RELATED"/>
    <property type="match status" value="1"/>
</dbReference>
<gene>
    <name evidence="5" type="ORF">CCAM_LOCUS23575</name>
</gene>
<dbReference type="Proteomes" id="UP000595140">
    <property type="component" value="Unassembled WGS sequence"/>
</dbReference>
<comment type="similarity">
    <text evidence="1">Belongs to the fasciclin-like AGP family.</text>
</comment>
<keyword evidence="3" id="KW-0732">Signal</keyword>
<dbReference type="Gene3D" id="2.30.180.10">
    <property type="entry name" value="FAS1 domain"/>
    <property type="match status" value="1"/>
</dbReference>
<dbReference type="InterPro" id="IPR052806">
    <property type="entry name" value="Fasciclin-like_AGP"/>
</dbReference>
<name>A0A484LZU2_9ASTE</name>
<protein>
    <recommendedName>
        <fullName evidence="4">FAS1 domain-containing protein</fullName>
    </recommendedName>
</protein>
<feature type="domain" description="FAS1" evidence="4">
    <location>
        <begin position="31"/>
        <end position="167"/>
    </location>
</feature>
<proteinExistence type="inferred from homology"/>
<dbReference type="Pfam" id="PF02469">
    <property type="entry name" value="Fasciclin"/>
    <property type="match status" value="1"/>
</dbReference>
<dbReference type="PANTHER" id="PTHR33985:SF15">
    <property type="entry name" value="FASCICLIN-LIKE ARABINOGALACTAN PROTEIN 19"/>
    <property type="match status" value="1"/>
</dbReference>
<evidence type="ECO:0000256" key="3">
    <source>
        <dbReference type="SAM" id="SignalP"/>
    </source>
</evidence>